<feature type="region of interest" description="Disordered" evidence="1">
    <location>
        <begin position="579"/>
        <end position="611"/>
    </location>
</feature>
<evidence type="ECO:0000313" key="3">
    <source>
        <dbReference type="Proteomes" id="UP000521872"/>
    </source>
</evidence>
<feature type="region of interest" description="Disordered" evidence="1">
    <location>
        <begin position="40"/>
        <end position="91"/>
    </location>
</feature>
<feature type="compositionally biased region" description="Basic and acidic residues" evidence="1">
    <location>
        <begin position="582"/>
        <end position="593"/>
    </location>
</feature>
<feature type="compositionally biased region" description="Low complexity" evidence="1">
    <location>
        <begin position="149"/>
        <end position="165"/>
    </location>
</feature>
<protein>
    <recommendedName>
        <fullName evidence="4">Fungal-type protein kinase domain-containing protein</fullName>
    </recommendedName>
</protein>
<sequence>MPLFNSYQYPRRASRQQQRNSNSTTMQWFSCGPTTTTIAKNSNNNNANTGHRQRNALNSGSFATITTKHKGLKEKAKDGMGYKEPRVSGDGSALIKDKQDELEHLASPDICGSALDHTASAASSEITAETEIPGRLYSSATEASTLASSSSASAPSAVSVSDTTSLPVVNEGQGQGQGAGSEGANDDPSSTLSSTSSAIPIPRPTSSLSHSSAPVSSPEQSDAFLSWSPDFAYLYPYQCSYTPYQDTETEYHSTDDEMRSSRRKYHRANANTRAYPSTPSPAPHWQNAAQAHQAVYAPAATTLPIPTPIRSPTPAVEIKPVLVPSGADLYWSSLKGVPAPAVSNKTGEKLFAFETFRTLEGFQSRHEICFALRGALRALQRWLHTTEGDAHANINPQTIRICPEKMEGLHIHVPSGDIDERKSKTLNFKYMSVSCLEQMLTEHAMHHSNSSYVPVEACTECWFFARNIRPEQRSLIMDYLDDLESVYYTICFICVYFIGPACMRPAGSLPPIFHLWEEWPCSWEVLAWKKECLLSGRGIEEGEVSAYFGAPFVKMLSEMREVLEEGYRRKMGFPMRSAQMRAEVEVEEKKDQEQEQPASHAEKEDEKGTKVKDVWEERIMVQRMALAKHALASAHSRKTSSSSSSSSTASSSSSPSGSPSSSSSASSTSSEEYSISSSASDTTQEEFKVPQSDIDFRAFFNILYRGCRSLSEHSDSGSCEYLDALQAEKEKYDAGLDERVFFDVDSLCDDSEE</sequence>
<dbReference type="AlphaFoldDB" id="A0A8H4QJB4"/>
<feature type="region of interest" description="Disordered" evidence="1">
    <location>
        <begin position="630"/>
        <end position="687"/>
    </location>
</feature>
<feature type="compositionally biased region" description="Basic and acidic residues" evidence="1">
    <location>
        <begin position="73"/>
        <end position="87"/>
    </location>
</feature>
<proteinExistence type="predicted"/>
<dbReference type="Proteomes" id="UP000521872">
    <property type="component" value="Unassembled WGS sequence"/>
</dbReference>
<feature type="region of interest" description="Disordered" evidence="1">
    <location>
        <begin position="1"/>
        <end position="26"/>
    </location>
</feature>
<evidence type="ECO:0000256" key="1">
    <source>
        <dbReference type="SAM" id="MobiDB-lite"/>
    </source>
</evidence>
<feature type="compositionally biased region" description="Low complexity" evidence="1">
    <location>
        <begin position="630"/>
        <end position="682"/>
    </location>
</feature>
<reference evidence="2 3" key="1">
    <citation type="submission" date="2019-12" db="EMBL/GenBank/DDBJ databases">
        <authorList>
            <person name="Floudas D."/>
            <person name="Bentzer J."/>
            <person name="Ahren D."/>
            <person name="Johansson T."/>
            <person name="Persson P."/>
            <person name="Tunlid A."/>
        </authorList>
    </citation>
    <scope>NUCLEOTIDE SEQUENCE [LARGE SCALE GENOMIC DNA]</scope>
    <source>
        <strain evidence="2 3">CBS 102.39</strain>
    </source>
</reference>
<feature type="compositionally biased region" description="Low complexity" evidence="1">
    <location>
        <begin position="40"/>
        <end position="49"/>
    </location>
</feature>
<dbReference type="EMBL" id="JAACJL010000057">
    <property type="protein sequence ID" value="KAF4611836.1"/>
    <property type="molecule type" value="Genomic_DNA"/>
</dbReference>
<name>A0A8H4QJB4_9AGAR</name>
<keyword evidence="3" id="KW-1185">Reference proteome</keyword>
<evidence type="ECO:0008006" key="4">
    <source>
        <dbReference type="Google" id="ProtNLM"/>
    </source>
</evidence>
<organism evidence="2 3">
    <name type="scientific">Agrocybe pediades</name>
    <dbReference type="NCBI Taxonomy" id="84607"/>
    <lineage>
        <taxon>Eukaryota</taxon>
        <taxon>Fungi</taxon>
        <taxon>Dikarya</taxon>
        <taxon>Basidiomycota</taxon>
        <taxon>Agaricomycotina</taxon>
        <taxon>Agaricomycetes</taxon>
        <taxon>Agaricomycetidae</taxon>
        <taxon>Agaricales</taxon>
        <taxon>Agaricineae</taxon>
        <taxon>Strophariaceae</taxon>
        <taxon>Agrocybe</taxon>
    </lineage>
</organism>
<feature type="compositionally biased region" description="Basic and acidic residues" evidence="1">
    <location>
        <begin position="600"/>
        <end position="611"/>
    </location>
</feature>
<comment type="caution">
    <text evidence="2">The sequence shown here is derived from an EMBL/GenBank/DDBJ whole genome shotgun (WGS) entry which is preliminary data.</text>
</comment>
<accession>A0A8H4QJB4</accession>
<gene>
    <name evidence="2" type="ORF">D9613_004285</name>
</gene>
<feature type="compositionally biased region" description="Low complexity" evidence="1">
    <location>
        <begin position="204"/>
        <end position="221"/>
    </location>
</feature>
<feature type="compositionally biased region" description="Polar residues" evidence="1">
    <location>
        <begin position="55"/>
        <end position="66"/>
    </location>
</feature>
<evidence type="ECO:0000313" key="2">
    <source>
        <dbReference type="EMBL" id="KAF4611836.1"/>
    </source>
</evidence>
<feature type="region of interest" description="Disordered" evidence="1">
    <location>
        <begin position="149"/>
        <end position="221"/>
    </location>
</feature>